<evidence type="ECO:0000313" key="2">
    <source>
        <dbReference type="EMBL" id="ESK95777.1"/>
    </source>
</evidence>
<name>V2XPX9_MONRO</name>
<dbReference type="OrthoDB" id="3259617at2759"/>
<sequence>MNSSRQFGGRTAKENMSFSSVISQPEDADMKPIETPADIQNTPVTSETSIFSSPIDVVCTSLDDSKSECITVHDLVDAYSVMASALRAIVIQPRNAEVPSFDMGPIRNRLSLFVCAMRRDIKKVLYGPFNAEEISEDGLTARQIRRAKDASVLSHHALRVLSQLLSFACFQSIFKTKQLTSFFDDVLTILDTNSLPTPNASRTYGLLLWILQVQRLPPSVILSRKNKLLRVIDKTLEGAFGKDQFQYDGLKIVAIHLRRPEKELQLAFLGHFEKTLPYLTSDSPNDRLHAANVLSAFAFARIANHRDETFISLSHTLQRFLVKERTSFGSPLKDAFKQKHPTHFAEGPVWACVVLSSSLIILDRFIFVNETLIGPLAGLLTVGCRHERQAVSLLSHRIWHCLVWSFSRVERKAQNELLWTKALGFVQQAPQCGTGNALAFVLLGAHPPNDSGDMGCYVSDVLSTANEMLKFEHEDTQKDGEALLARLLDSVGNLSVPTSTTTNTSVILSRELFDGTLIDVSLKDLDKVIEAMKPVNFSYVRRLSEQEIVCHWDKLLELWTIIIRRALKHKEPQFPRLLTDMWQQLLLVKSQLSQGIGHLTATETVVDEAIDVVVGLIDTNTAVDRQPYQLLLIQRLWHTMTLAFNEESIAYASRVMLQSIVKHKFRLEKAFVMEAFLPLYEALRSNVQDWVIIARSLQDRHCDWDSLAAFTRTTTPEHIRETEHFAVWSCLVREARLSTHDESGKTITVQSLWRDLQAEALHERPVSYPQLVYPLFSALSLSYPSSEDQDLLRDIVKELYPPLAENMKISLGYLTIAEQIVSSIPIDRLVSFLLLCSDAFSFWLEDKARAVSDNDYNCVIMPLYSRIVERLETMEPEGEVITKLGALLSSPMGRCPPPGIAPTVFEAFWRATYHPRRAEFYAHYSDDLKTCLKDLDIAYNLGFAVDFSQTTNSQAQGEYVVPETIPSQVVAHQYTEDEFYMPVNVNVEAGAHITITASLVKDVLPQELSKSKQFHKSELPSKAQLSLVSPPNTRKRQRSSSDRSVEHTSTFHEAVSTTSSKKRRKILMDCVQIPVRQKQAQASQLMTPEPSRYSSTSPFRTKLLQQVEEEEDYGWDDGHVSVGDVREVRRESQIEHPQASSSDDNTPQRNHTMKNRSEPILNSPSMMGSSLRRSGTTSASLLDLQRIYKTFTEGKGDIPVEDLLQASRLVKSLGAAIDEQLDRQCGTG</sequence>
<feature type="region of interest" description="Disordered" evidence="1">
    <location>
        <begin position="1128"/>
        <end position="1176"/>
    </location>
</feature>
<feature type="region of interest" description="Disordered" evidence="1">
    <location>
        <begin position="1"/>
        <end position="27"/>
    </location>
</feature>
<feature type="compositionally biased region" description="Polar residues" evidence="1">
    <location>
        <begin position="14"/>
        <end position="23"/>
    </location>
</feature>
<comment type="caution">
    <text evidence="2">The sequence shown here is derived from an EMBL/GenBank/DDBJ whole genome shotgun (WGS) entry which is preliminary data.</text>
</comment>
<dbReference type="AlphaFoldDB" id="V2XPX9"/>
<feature type="compositionally biased region" description="Polar residues" evidence="1">
    <location>
        <begin position="1023"/>
        <end position="1032"/>
    </location>
</feature>
<keyword evidence="3" id="KW-1185">Reference proteome</keyword>
<evidence type="ECO:0000256" key="1">
    <source>
        <dbReference type="SAM" id="MobiDB-lite"/>
    </source>
</evidence>
<feature type="region of interest" description="Disordered" evidence="1">
    <location>
        <begin position="1013"/>
        <end position="1062"/>
    </location>
</feature>
<protein>
    <recommendedName>
        <fullName evidence="4">Telomere-associated protein Rif1 N-terminal domain-containing protein</fullName>
    </recommendedName>
</protein>
<dbReference type="EMBL" id="AWSO01000061">
    <property type="protein sequence ID" value="ESK95777.1"/>
    <property type="molecule type" value="Genomic_DNA"/>
</dbReference>
<evidence type="ECO:0000313" key="3">
    <source>
        <dbReference type="Proteomes" id="UP000017559"/>
    </source>
</evidence>
<feature type="region of interest" description="Disordered" evidence="1">
    <location>
        <begin position="1079"/>
        <end position="1099"/>
    </location>
</feature>
<feature type="compositionally biased region" description="Basic and acidic residues" evidence="1">
    <location>
        <begin position="1039"/>
        <end position="1050"/>
    </location>
</feature>
<gene>
    <name evidence="2" type="ORF">Moror_12389</name>
</gene>
<dbReference type="KEGG" id="mrr:Moror_12389"/>
<reference evidence="2 3" key="1">
    <citation type="journal article" date="2014" name="BMC Genomics">
        <title>Genome and secretome analysis of the hemibiotrophic fungal pathogen, Moniliophthora roreri, which causes frosty pod rot disease of cacao: mechanisms of the biotrophic and necrotrophic phases.</title>
        <authorList>
            <person name="Meinhardt L.W."/>
            <person name="Costa G.G.L."/>
            <person name="Thomazella D.P.T."/>
            <person name="Teixeira P.J.P.L."/>
            <person name="Carazzolle M.F."/>
            <person name="Schuster S.C."/>
            <person name="Carlson J.E."/>
            <person name="Guiltinan M.J."/>
            <person name="Mieczkowski P."/>
            <person name="Farmer A."/>
            <person name="Ramaraj T."/>
            <person name="Crozier J."/>
            <person name="Davis R.E."/>
            <person name="Shao J."/>
            <person name="Melnick R.L."/>
            <person name="Pereira G.A.G."/>
            <person name="Bailey B.A."/>
        </authorList>
    </citation>
    <scope>NUCLEOTIDE SEQUENCE [LARGE SCALE GENOMIC DNA]</scope>
    <source>
        <strain evidence="2 3">MCA 2997</strain>
    </source>
</reference>
<proteinExistence type="predicted"/>
<dbReference type="HOGENOM" id="CLU_262394_0_0_1"/>
<organism evidence="2 3">
    <name type="scientific">Moniliophthora roreri (strain MCA 2997)</name>
    <name type="common">Cocoa frosty pod rot fungus</name>
    <name type="synonym">Crinipellis roreri</name>
    <dbReference type="NCBI Taxonomy" id="1381753"/>
    <lineage>
        <taxon>Eukaryota</taxon>
        <taxon>Fungi</taxon>
        <taxon>Dikarya</taxon>
        <taxon>Basidiomycota</taxon>
        <taxon>Agaricomycotina</taxon>
        <taxon>Agaricomycetes</taxon>
        <taxon>Agaricomycetidae</taxon>
        <taxon>Agaricales</taxon>
        <taxon>Marasmiineae</taxon>
        <taxon>Marasmiaceae</taxon>
        <taxon>Moniliophthora</taxon>
    </lineage>
</organism>
<feature type="compositionally biased region" description="Polar residues" evidence="1">
    <location>
        <begin position="1160"/>
        <end position="1176"/>
    </location>
</feature>
<accession>V2XPX9</accession>
<dbReference type="Proteomes" id="UP000017559">
    <property type="component" value="Unassembled WGS sequence"/>
</dbReference>
<evidence type="ECO:0008006" key="4">
    <source>
        <dbReference type="Google" id="ProtNLM"/>
    </source>
</evidence>
<feature type="compositionally biased region" description="Polar residues" evidence="1">
    <location>
        <begin position="1138"/>
        <end position="1150"/>
    </location>
</feature>